<dbReference type="AlphaFoldDB" id="A0ABC8Q8I1"/>
<feature type="compositionally biased region" description="Basic and acidic residues" evidence="2">
    <location>
        <begin position="471"/>
        <end position="481"/>
    </location>
</feature>
<protein>
    <recommendedName>
        <fullName evidence="4">FimV N-terminal domain-containing protein</fullName>
    </recommendedName>
</protein>
<dbReference type="InterPro" id="IPR018392">
    <property type="entry name" value="LysM"/>
</dbReference>
<feature type="compositionally biased region" description="Polar residues" evidence="2">
    <location>
        <begin position="148"/>
        <end position="157"/>
    </location>
</feature>
<feature type="domain" description="FimV N-terminal" evidence="4">
    <location>
        <begin position="37"/>
        <end position="143"/>
    </location>
</feature>
<dbReference type="EMBL" id="CATZAT010000001">
    <property type="protein sequence ID" value="CAJ0778772.1"/>
    <property type="molecule type" value="Genomic_DNA"/>
</dbReference>
<dbReference type="InterPro" id="IPR020012">
    <property type="entry name" value="LysM_FimV"/>
</dbReference>
<evidence type="ECO:0000313" key="5">
    <source>
        <dbReference type="EMBL" id="CAJ0778772.1"/>
    </source>
</evidence>
<organism evidence="5 6">
    <name type="scientific">Ralstonia holmesii</name>
    <dbReference type="NCBI Taxonomy" id="3058602"/>
    <lineage>
        <taxon>Bacteria</taxon>
        <taxon>Pseudomonadati</taxon>
        <taxon>Pseudomonadota</taxon>
        <taxon>Betaproteobacteria</taxon>
        <taxon>Burkholderiales</taxon>
        <taxon>Burkholderiaceae</taxon>
        <taxon>Ralstonia</taxon>
    </lineage>
</organism>
<dbReference type="CDD" id="cd00118">
    <property type="entry name" value="LysM"/>
    <property type="match status" value="1"/>
</dbReference>
<feature type="region of interest" description="Disordered" evidence="2">
    <location>
        <begin position="148"/>
        <end position="205"/>
    </location>
</feature>
<reference evidence="5 6" key="1">
    <citation type="submission" date="2023-07" db="EMBL/GenBank/DDBJ databases">
        <authorList>
            <person name="Peeters C."/>
        </authorList>
    </citation>
    <scope>NUCLEOTIDE SEQUENCE [LARGE SCALE GENOMIC DNA]</scope>
    <source>
        <strain evidence="5 6">LMG 18096</strain>
    </source>
</reference>
<evidence type="ECO:0000256" key="2">
    <source>
        <dbReference type="SAM" id="MobiDB-lite"/>
    </source>
</evidence>
<feature type="region of interest" description="Disordered" evidence="2">
    <location>
        <begin position="391"/>
        <end position="422"/>
    </location>
</feature>
<feature type="coiled-coil region" evidence="1">
    <location>
        <begin position="349"/>
        <end position="383"/>
    </location>
</feature>
<gene>
    <name evidence="5" type="ORF">LMG18096_00832</name>
</gene>
<feature type="region of interest" description="Disordered" evidence="2">
    <location>
        <begin position="471"/>
        <end position="493"/>
    </location>
</feature>
<dbReference type="Pfam" id="PF25800">
    <property type="entry name" value="FimV_N"/>
    <property type="match status" value="1"/>
</dbReference>
<evidence type="ECO:0000256" key="3">
    <source>
        <dbReference type="SAM" id="Phobius"/>
    </source>
</evidence>
<evidence type="ECO:0000256" key="1">
    <source>
        <dbReference type="SAM" id="Coils"/>
    </source>
</evidence>
<evidence type="ECO:0000259" key="4">
    <source>
        <dbReference type="Pfam" id="PF25800"/>
    </source>
</evidence>
<dbReference type="InterPro" id="IPR057840">
    <property type="entry name" value="FimV_N"/>
</dbReference>
<name>A0ABC8Q8I1_9RALS</name>
<dbReference type="Proteomes" id="UP001189663">
    <property type="component" value="Unassembled WGS sequence"/>
</dbReference>
<keyword evidence="3" id="KW-1133">Transmembrane helix</keyword>
<evidence type="ECO:0000313" key="6">
    <source>
        <dbReference type="Proteomes" id="UP001189663"/>
    </source>
</evidence>
<dbReference type="NCBIfam" id="TIGR03505">
    <property type="entry name" value="FimV_core"/>
    <property type="match status" value="1"/>
</dbReference>
<accession>A0ABC8Q8I1</accession>
<feature type="region of interest" description="Disordered" evidence="2">
    <location>
        <begin position="305"/>
        <end position="332"/>
    </location>
</feature>
<comment type="caution">
    <text evidence="5">The sequence shown here is derived from an EMBL/GenBank/DDBJ whole genome shotgun (WGS) entry which is preliminary data.</text>
</comment>
<keyword evidence="3" id="KW-0812">Transmembrane</keyword>
<feature type="compositionally biased region" description="Low complexity" evidence="2">
    <location>
        <begin position="391"/>
        <end position="402"/>
    </location>
</feature>
<sequence>MKKRFRGGIAHRPIRRSLVAGAAAALWACMPAGHAVELGVLHLHSNIGQPLDAEIDLAGLRPHDAQALVLQPGNRETYLAAGVPYGASATSLRTTLVQRQDGGYVVRVYSTVPQVDSIADIVVRLAGPGGDTLAAYTLLLSPPGTASAPTTFLQTQRKPAPASGVSAPSAAPAQRAQTQAAAGASTPAVHATASTQPGGMRPSAAATVSSLVEDDGRAEAAYTVKAGDSLSRIALSAVQDRADVSAGQAALALYRSNPHAFIAGNINGLRVGAALRMPPAEEITAVARGEAERQIRMLTQAAATERTRPVPEANSNAVAGSRPPSVPANASDKDTLHLSATGMRERANVGQLNEELVAARQAIHELESRLAQVEQNLADMRRLAALKNASAQPAAATATAPSGEEGDAPDSGLASRSPITPDDPAPWKRAHIIGPVFGVLLALLIAASMFYRMRMRKVQSALAAIYTQLHDNGDPLTERGPRAPRNSQTVSPR</sequence>
<keyword evidence="3" id="KW-0472">Membrane</keyword>
<keyword evidence="6" id="KW-1185">Reference proteome</keyword>
<proteinExistence type="predicted"/>
<feature type="compositionally biased region" description="Low complexity" evidence="2">
    <location>
        <begin position="159"/>
        <end position="188"/>
    </location>
</feature>
<keyword evidence="1" id="KW-0175">Coiled coil</keyword>
<feature type="transmembrane region" description="Helical" evidence="3">
    <location>
        <begin position="432"/>
        <end position="451"/>
    </location>
</feature>